<dbReference type="EMBL" id="KZ805517">
    <property type="protein sequence ID" value="PVH94891.1"/>
    <property type="molecule type" value="Genomic_DNA"/>
</dbReference>
<organism evidence="3 4">
    <name type="scientific">Periconia macrospinosa</name>
    <dbReference type="NCBI Taxonomy" id="97972"/>
    <lineage>
        <taxon>Eukaryota</taxon>
        <taxon>Fungi</taxon>
        <taxon>Dikarya</taxon>
        <taxon>Ascomycota</taxon>
        <taxon>Pezizomycotina</taxon>
        <taxon>Dothideomycetes</taxon>
        <taxon>Pleosporomycetidae</taxon>
        <taxon>Pleosporales</taxon>
        <taxon>Massarineae</taxon>
        <taxon>Periconiaceae</taxon>
        <taxon>Periconia</taxon>
    </lineage>
</organism>
<protein>
    <submittedName>
        <fullName evidence="3">Uncharacterized protein</fullName>
    </submittedName>
</protein>
<name>A0A2V1DA14_9PLEO</name>
<feature type="region of interest" description="Disordered" evidence="2">
    <location>
        <begin position="1"/>
        <end position="27"/>
    </location>
</feature>
<feature type="coiled-coil region" evidence="1">
    <location>
        <begin position="186"/>
        <end position="213"/>
    </location>
</feature>
<sequence>MSSHPVPHQARDSGRERVAPPGPSRYNQSIISQIQRRLDEASLVQEELGNLRESLLVEREKVRSSSNQLRIQRVKAGDAEANFMNLLRKFFNERREDFPPELNAAYNVVQEARDNLGVMEEDYLQAERTLSGSEWTFMEKEGDVYQFELHELFSNLHLIDNPTGNGSRLPSSQYPVSPVPEPTIVARNPEEEYEMAKAELESLREKFSNLREEQSSRINVLKLPKVDLEAISDANILPDEDLLWKLVASEVKVQKLKQLIVPRDEIPVLLDRRMSDPLNSRSPGPEPIPLDDRATVHTESAVQTLSNDPATQQKTMEWLLDCLSSNAIQRTIEQANEVADKDTSPYSSSDKNWHFSMDCAGRRSPGTYDEPILTPATQDETGDVESHRKQSISSPMNEQSISFPMMQPAETLRGFTVHVSPTFSSNSIYEGSEYGLLDTILEPSQSSIVPVDNLQLLQLPGHHKKASSVGDGNPRQVTCSSDTRSYNLAPYQQSNLSTKFNILHKKLSNVATRNTQSDTHPHTHLSIGTDYFSSRRSRSEHSSPVERRHIRNYSTPVI</sequence>
<feature type="region of interest" description="Disordered" evidence="2">
    <location>
        <begin position="513"/>
        <end position="558"/>
    </location>
</feature>
<keyword evidence="1" id="KW-0175">Coiled coil</keyword>
<dbReference type="OrthoDB" id="3798432at2759"/>
<dbReference type="Proteomes" id="UP000244855">
    <property type="component" value="Unassembled WGS sequence"/>
</dbReference>
<evidence type="ECO:0000313" key="4">
    <source>
        <dbReference type="Proteomes" id="UP000244855"/>
    </source>
</evidence>
<gene>
    <name evidence="3" type="ORF">DM02DRAFT_175458</name>
</gene>
<feature type="compositionally biased region" description="Basic and acidic residues" evidence="2">
    <location>
        <begin position="9"/>
        <end position="18"/>
    </location>
</feature>
<evidence type="ECO:0000313" key="3">
    <source>
        <dbReference type="EMBL" id="PVH94891.1"/>
    </source>
</evidence>
<evidence type="ECO:0000256" key="1">
    <source>
        <dbReference type="SAM" id="Coils"/>
    </source>
</evidence>
<keyword evidence="4" id="KW-1185">Reference proteome</keyword>
<feature type="compositionally biased region" description="Basic and acidic residues" evidence="2">
    <location>
        <begin position="537"/>
        <end position="547"/>
    </location>
</feature>
<evidence type="ECO:0000256" key="2">
    <source>
        <dbReference type="SAM" id="MobiDB-lite"/>
    </source>
</evidence>
<dbReference type="AlphaFoldDB" id="A0A2V1DA14"/>
<accession>A0A2V1DA14</accession>
<dbReference type="STRING" id="97972.A0A2V1DA14"/>
<reference evidence="3 4" key="1">
    <citation type="journal article" date="2018" name="Sci. Rep.">
        <title>Comparative genomics provides insights into the lifestyle and reveals functional heterogeneity of dark septate endophytic fungi.</title>
        <authorList>
            <person name="Knapp D.G."/>
            <person name="Nemeth J.B."/>
            <person name="Barry K."/>
            <person name="Hainaut M."/>
            <person name="Henrissat B."/>
            <person name="Johnson J."/>
            <person name="Kuo A."/>
            <person name="Lim J.H.P."/>
            <person name="Lipzen A."/>
            <person name="Nolan M."/>
            <person name="Ohm R.A."/>
            <person name="Tamas L."/>
            <person name="Grigoriev I.V."/>
            <person name="Spatafora J.W."/>
            <person name="Nagy L.G."/>
            <person name="Kovacs G.M."/>
        </authorList>
    </citation>
    <scope>NUCLEOTIDE SEQUENCE [LARGE SCALE GENOMIC DNA]</scope>
    <source>
        <strain evidence="3 4">DSE2036</strain>
    </source>
</reference>
<proteinExistence type="predicted"/>